<gene>
    <name evidence="3" type="ORF">VVD49_09690</name>
</gene>
<protein>
    <submittedName>
        <fullName evidence="3">YciI family protein</fullName>
    </submittedName>
</protein>
<accession>A0ABU6K247</accession>
<evidence type="ECO:0000256" key="1">
    <source>
        <dbReference type="ARBA" id="ARBA00007689"/>
    </source>
</evidence>
<keyword evidence="4" id="KW-1185">Reference proteome</keyword>
<organism evidence="3 4">
    <name type="scientific">Uliginosibacterium silvisoli</name>
    <dbReference type="NCBI Taxonomy" id="3114758"/>
    <lineage>
        <taxon>Bacteria</taxon>
        <taxon>Pseudomonadati</taxon>
        <taxon>Pseudomonadota</taxon>
        <taxon>Betaproteobacteria</taxon>
        <taxon>Rhodocyclales</taxon>
        <taxon>Zoogloeaceae</taxon>
        <taxon>Uliginosibacterium</taxon>
    </lineage>
</organism>
<reference evidence="3 4" key="1">
    <citation type="submission" date="2024-01" db="EMBL/GenBank/DDBJ databases">
        <title>Uliginosibacterium soil sp. nov.</title>
        <authorList>
            <person name="Lv Y."/>
        </authorList>
    </citation>
    <scope>NUCLEOTIDE SEQUENCE [LARGE SCALE GENOMIC DNA]</scope>
    <source>
        <strain evidence="3 4">H3</strain>
    </source>
</reference>
<sequence>MAKFITIGYGDERGYESTDQAVREAAHAHDARMRAGGALIGIAGAPVQVRNHNDAGVQTTAGAFLHSSLPIAGFAVVDAKDLQEAIALVSKAPCAVAQGVVEVWPLQEMS</sequence>
<dbReference type="InterPro" id="IPR011008">
    <property type="entry name" value="Dimeric_a/b-barrel"/>
</dbReference>
<comment type="caution">
    <text evidence="3">The sequence shown here is derived from an EMBL/GenBank/DDBJ whole genome shotgun (WGS) entry which is preliminary data.</text>
</comment>
<dbReference type="Gene3D" id="3.30.70.1060">
    <property type="entry name" value="Dimeric alpha+beta barrel"/>
    <property type="match status" value="1"/>
</dbReference>
<dbReference type="Proteomes" id="UP001331561">
    <property type="component" value="Unassembled WGS sequence"/>
</dbReference>
<comment type="similarity">
    <text evidence="1">Belongs to the YciI family.</text>
</comment>
<dbReference type="SUPFAM" id="SSF54909">
    <property type="entry name" value="Dimeric alpha+beta barrel"/>
    <property type="match status" value="1"/>
</dbReference>
<dbReference type="Pfam" id="PF03795">
    <property type="entry name" value="YCII"/>
    <property type="match status" value="1"/>
</dbReference>
<evidence type="ECO:0000259" key="2">
    <source>
        <dbReference type="Pfam" id="PF03795"/>
    </source>
</evidence>
<dbReference type="RefSeq" id="WP_327598978.1">
    <property type="nucleotide sequence ID" value="NZ_JAYXHS010000002.1"/>
</dbReference>
<name>A0ABU6K247_9RHOO</name>
<evidence type="ECO:0000313" key="4">
    <source>
        <dbReference type="Proteomes" id="UP001331561"/>
    </source>
</evidence>
<evidence type="ECO:0000313" key="3">
    <source>
        <dbReference type="EMBL" id="MEC5385997.1"/>
    </source>
</evidence>
<dbReference type="InterPro" id="IPR005545">
    <property type="entry name" value="YCII"/>
</dbReference>
<dbReference type="EMBL" id="JAYXHS010000002">
    <property type="protein sequence ID" value="MEC5385997.1"/>
    <property type="molecule type" value="Genomic_DNA"/>
</dbReference>
<feature type="domain" description="YCII-related" evidence="2">
    <location>
        <begin position="8"/>
        <end position="109"/>
    </location>
</feature>
<proteinExistence type="inferred from homology"/>